<dbReference type="EMBL" id="CAJNNW010027817">
    <property type="protein sequence ID" value="CAE8693224.1"/>
    <property type="molecule type" value="Genomic_DNA"/>
</dbReference>
<reference evidence="1" key="1">
    <citation type="submission" date="2021-02" db="EMBL/GenBank/DDBJ databases">
        <authorList>
            <person name="Dougan E. K."/>
            <person name="Rhodes N."/>
            <person name="Thang M."/>
            <person name="Chan C."/>
        </authorList>
    </citation>
    <scope>NUCLEOTIDE SEQUENCE</scope>
</reference>
<comment type="caution">
    <text evidence="1">The sequence shown here is derived from an EMBL/GenBank/DDBJ whole genome shotgun (WGS) entry which is preliminary data.</text>
</comment>
<organism evidence="1 2">
    <name type="scientific">Polarella glacialis</name>
    <name type="common">Dinoflagellate</name>
    <dbReference type="NCBI Taxonomy" id="89957"/>
    <lineage>
        <taxon>Eukaryota</taxon>
        <taxon>Sar</taxon>
        <taxon>Alveolata</taxon>
        <taxon>Dinophyceae</taxon>
        <taxon>Suessiales</taxon>
        <taxon>Suessiaceae</taxon>
        <taxon>Polarella</taxon>
    </lineage>
</organism>
<accession>A0A813K5Q5</accession>
<proteinExistence type="predicted"/>
<feature type="non-terminal residue" evidence="1">
    <location>
        <position position="1"/>
    </location>
</feature>
<dbReference type="AlphaFoldDB" id="A0A813K5Q5"/>
<protein>
    <submittedName>
        <fullName evidence="1">Uncharacterized protein</fullName>
    </submittedName>
</protein>
<feature type="non-terminal residue" evidence="1">
    <location>
        <position position="86"/>
    </location>
</feature>
<evidence type="ECO:0000313" key="1">
    <source>
        <dbReference type="EMBL" id="CAE8693224.1"/>
    </source>
</evidence>
<dbReference type="Proteomes" id="UP000626109">
    <property type="component" value="Unassembled WGS sequence"/>
</dbReference>
<gene>
    <name evidence="1" type="ORF">PGLA2088_LOCUS28306</name>
</gene>
<evidence type="ECO:0000313" key="2">
    <source>
        <dbReference type="Proteomes" id="UP000626109"/>
    </source>
</evidence>
<name>A0A813K5Q5_POLGL</name>
<sequence>LRWVRGRGRHIASALGLVHFGFGDMPALGIVQLQQPNASLDSGESVQLLRQSAGYYSQPYDGNHRFNIAWVKLGLCREQDQDYTHP</sequence>